<dbReference type="InterPro" id="IPR042635">
    <property type="entry name" value="MEGF10/SREC1/2-like"/>
</dbReference>
<keyword evidence="2" id="KW-0732">Signal</keyword>
<dbReference type="FunFam" id="2.170.300.10:FF:000041">
    <property type="entry name" value="Tyrosine protein kinase receptor tie-1, putative"/>
    <property type="match status" value="1"/>
</dbReference>
<keyword evidence="3" id="KW-0677">Repeat</keyword>
<dbReference type="Gene3D" id="2.170.300.10">
    <property type="entry name" value="Tie2 ligand-binding domain superfamily"/>
    <property type="match status" value="1"/>
</dbReference>
<accession>A0A2P4TES2</accession>
<evidence type="ECO:0000256" key="2">
    <source>
        <dbReference type="ARBA" id="ARBA00022729"/>
    </source>
</evidence>
<dbReference type="GO" id="GO:0005044">
    <property type="term" value="F:scavenger receptor activity"/>
    <property type="evidence" value="ECO:0007669"/>
    <property type="project" value="InterPro"/>
</dbReference>
<organism evidence="6 7">
    <name type="scientific">Bambusicola thoracicus</name>
    <name type="common">Chinese bamboo-partridge</name>
    <name type="synonym">Perdix thoracica</name>
    <dbReference type="NCBI Taxonomy" id="9083"/>
    <lineage>
        <taxon>Eukaryota</taxon>
        <taxon>Metazoa</taxon>
        <taxon>Chordata</taxon>
        <taxon>Craniata</taxon>
        <taxon>Vertebrata</taxon>
        <taxon>Euteleostomi</taxon>
        <taxon>Archelosauria</taxon>
        <taxon>Archosauria</taxon>
        <taxon>Dinosauria</taxon>
        <taxon>Saurischia</taxon>
        <taxon>Theropoda</taxon>
        <taxon>Coelurosauria</taxon>
        <taxon>Aves</taxon>
        <taxon>Neognathae</taxon>
        <taxon>Galloanserae</taxon>
        <taxon>Galliformes</taxon>
        <taxon>Phasianidae</taxon>
        <taxon>Perdicinae</taxon>
        <taxon>Bambusicola</taxon>
    </lineage>
</organism>
<sequence length="64" mass="6686">CHPLSGECSCKAGWAGLYCNETCPPGYYGEGCQLTCSCENGADCDSITGKCMCAPGYMVSESWG</sequence>
<proteinExistence type="predicted"/>
<dbReference type="PROSITE" id="PS00022">
    <property type="entry name" value="EGF_1"/>
    <property type="match status" value="1"/>
</dbReference>
<evidence type="ECO:0000313" key="6">
    <source>
        <dbReference type="EMBL" id="POI34846.1"/>
    </source>
</evidence>
<evidence type="ECO:0000256" key="4">
    <source>
        <dbReference type="ARBA" id="ARBA00023157"/>
    </source>
</evidence>
<keyword evidence="4" id="KW-1015">Disulfide bond</keyword>
<comment type="caution">
    <text evidence="6">The sequence shown here is derived from an EMBL/GenBank/DDBJ whole genome shotgun (WGS) entry which is preliminary data.</text>
</comment>
<keyword evidence="7" id="KW-1185">Reference proteome</keyword>
<evidence type="ECO:0000256" key="1">
    <source>
        <dbReference type="ARBA" id="ARBA00022536"/>
    </source>
</evidence>
<evidence type="ECO:0000259" key="5">
    <source>
        <dbReference type="PROSITE" id="PS00022"/>
    </source>
</evidence>
<dbReference type="Proteomes" id="UP000237246">
    <property type="component" value="Unassembled WGS sequence"/>
</dbReference>
<dbReference type="PANTHER" id="PTHR24043:SF8">
    <property type="entry name" value="EGF-LIKE DOMAIN-CONTAINING PROTEIN"/>
    <property type="match status" value="1"/>
</dbReference>
<evidence type="ECO:0000313" key="7">
    <source>
        <dbReference type="Proteomes" id="UP000237246"/>
    </source>
</evidence>
<dbReference type="OrthoDB" id="409374at2759"/>
<feature type="non-terminal residue" evidence="6">
    <location>
        <position position="1"/>
    </location>
</feature>
<evidence type="ECO:0000256" key="3">
    <source>
        <dbReference type="ARBA" id="ARBA00022737"/>
    </source>
</evidence>
<dbReference type="AlphaFoldDB" id="A0A2P4TES2"/>
<keyword evidence="1" id="KW-0245">EGF-like domain</keyword>
<dbReference type="InterPro" id="IPR000742">
    <property type="entry name" value="EGF"/>
</dbReference>
<dbReference type="EMBL" id="PPHD01001158">
    <property type="protein sequence ID" value="POI34846.1"/>
    <property type="molecule type" value="Genomic_DNA"/>
</dbReference>
<dbReference type="InterPro" id="IPR002049">
    <property type="entry name" value="LE_dom"/>
</dbReference>
<reference evidence="6 7" key="1">
    <citation type="submission" date="2018-01" db="EMBL/GenBank/DDBJ databases">
        <title>Comparison of the Chinese Bamboo Partridge and Red Junglefowl genome sequences highlights the importance of demography in genome evolution.</title>
        <authorList>
            <person name="Tiley G.P."/>
            <person name="Kimball R.T."/>
            <person name="Braun E.L."/>
            <person name="Burleigh J.G."/>
        </authorList>
    </citation>
    <scope>NUCLEOTIDE SEQUENCE [LARGE SCALE GENOMIC DNA]</scope>
    <source>
        <strain evidence="6">RTK389</strain>
        <tissue evidence="6">Blood</tissue>
    </source>
</reference>
<protein>
    <recommendedName>
        <fullName evidence="5">EGF-like domain-containing protein</fullName>
    </recommendedName>
</protein>
<name>A0A2P4TES2_BAMTH</name>
<feature type="domain" description="EGF-like" evidence="5">
    <location>
        <begin position="8"/>
        <end position="19"/>
    </location>
</feature>
<gene>
    <name evidence="6" type="ORF">CIB84_001402</name>
</gene>
<dbReference type="Pfam" id="PF00053">
    <property type="entry name" value="EGF_laminin"/>
    <property type="match status" value="1"/>
</dbReference>
<dbReference type="PANTHER" id="PTHR24043">
    <property type="entry name" value="SCAVENGER RECEPTOR CLASS F"/>
    <property type="match status" value="1"/>
</dbReference>